<keyword evidence="5" id="KW-1035">Host cytoplasm</keyword>
<sequence length="149" mass="16159">MEQTAETLAADLIAKWEGFRARPYLDAVQVPTIGYGTTRYPNGFKVRMTDVAITEAQGRAYLIHDMAGAMQAVSDLVKVPLTVRQSAALTSFIYNLGRGAFAGSTLLRKLNAGDYDGAAAEFGRWNRAGGKVLTGLTRRRAEEAALFRG</sequence>
<dbReference type="SUPFAM" id="SSF53955">
    <property type="entry name" value="Lysozyme-like"/>
    <property type="match status" value="1"/>
</dbReference>
<evidence type="ECO:0000256" key="7">
    <source>
        <dbReference type="RuleBase" id="RU003788"/>
    </source>
</evidence>
<dbReference type="InterPro" id="IPR034690">
    <property type="entry name" value="Endolysin_T4_type"/>
</dbReference>
<keyword evidence="4 7" id="KW-0378">Hydrolase</keyword>
<dbReference type="InterPro" id="IPR023346">
    <property type="entry name" value="Lysozyme-like_dom_sf"/>
</dbReference>
<organism evidence="8 9">
    <name type="scientific">Roseomonas gilardii</name>
    <dbReference type="NCBI Taxonomy" id="257708"/>
    <lineage>
        <taxon>Bacteria</taxon>
        <taxon>Pseudomonadati</taxon>
        <taxon>Pseudomonadota</taxon>
        <taxon>Alphaproteobacteria</taxon>
        <taxon>Acetobacterales</taxon>
        <taxon>Roseomonadaceae</taxon>
        <taxon>Roseomonas</taxon>
    </lineage>
</organism>
<dbReference type="PANTHER" id="PTHR38107:SF3">
    <property type="entry name" value="LYSOZYME RRRD-RELATED"/>
    <property type="match status" value="1"/>
</dbReference>
<evidence type="ECO:0000256" key="2">
    <source>
        <dbReference type="ARBA" id="ARBA00022529"/>
    </source>
</evidence>
<dbReference type="InterPro" id="IPR051018">
    <property type="entry name" value="Bacteriophage_GH24"/>
</dbReference>
<keyword evidence="9" id="KW-1185">Reference proteome</keyword>
<name>A0ABU3MIY6_9PROT</name>
<evidence type="ECO:0000256" key="3">
    <source>
        <dbReference type="ARBA" id="ARBA00022638"/>
    </source>
</evidence>
<keyword evidence="3 7" id="KW-0081">Bacteriolytic enzyme</keyword>
<keyword evidence="2 7" id="KW-0929">Antimicrobial</keyword>
<gene>
    <name evidence="8" type="ORF">RQ831_18150</name>
</gene>
<evidence type="ECO:0000313" key="9">
    <source>
        <dbReference type="Proteomes" id="UP001258945"/>
    </source>
</evidence>
<protein>
    <recommendedName>
        <fullName evidence="7">Lysozyme</fullName>
        <ecNumber evidence="7">3.2.1.17</ecNumber>
    </recommendedName>
</protein>
<dbReference type="InterPro" id="IPR002196">
    <property type="entry name" value="Glyco_hydro_24"/>
</dbReference>
<evidence type="ECO:0000256" key="5">
    <source>
        <dbReference type="ARBA" id="ARBA00023200"/>
    </source>
</evidence>
<dbReference type="PANTHER" id="PTHR38107">
    <property type="match status" value="1"/>
</dbReference>
<dbReference type="EC" id="3.2.1.17" evidence="7"/>
<accession>A0ABU3MIY6</accession>
<dbReference type="HAMAP" id="MF_04110">
    <property type="entry name" value="ENDOLYSIN_T4"/>
    <property type="match status" value="1"/>
</dbReference>
<dbReference type="Gene3D" id="1.10.530.40">
    <property type="match status" value="1"/>
</dbReference>
<evidence type="ECO:0000313" key="8">
    <source>
        <dbReference type="EMBL" id="MDT8332978.1"/>
    </source>
</evidence>
<dbReference type="RefSeq" id="WP_314283982.1">
    <property type="nucleotide sequence ID" value="NZ_JAVVDO010000041.1"/>
</dbReference>
<dbReference type="EMBL" id="JAVVDO010000041">
    <property type="protein sequence ID" value="MDT8332978.1"/>
    <property type="molecule type" value="Genomic_DNA"/>
</dbReference>
<dbReference type="Proteomes" id="UP001258945">
    <property type="component" value="Unassembled WGS sequence"/>
</dbReference>
<proteinExistence type="inferred from homology"/>
<dbReference type="InterPro" id="IPR023347">
    <property type="entry name" value="Lysozyme_dom_sf"/>
</dbReference>
<dbReference type="Pfam" id="PF00959">
    <property type="entry name" value="Phage_lysozyme"/>
    <property type="match status" value="1"/>
</dbReference>
<comment type="similarity">
    <text evidence="7">Belongs to the glycosyl hydrolase 24 family.</text>
</comment>
<comment type="catalytic activity">
    <reaction evidence="1 7">
        <text>Hydrolysis of (1-&gt;4)-beta-linkages between N-acetylmuramic acid and N-acetyl-D-glucosamine residues in a peptidoglycan and between N-acetyl-D-glucosamine residues in chitodextrins.</text>
        <dbReference type="EC" id="3.2.1.17"/>
    </reaction>
</comment>
<keyword evidence="6 7" id="KW-0326">Glycosidase</keyword>
<comment type="caution">
    <text evidence="8">The sequence shown here is derived from an EMBL/GenBank/DDBJ whole genome shotgun (WGS) entry which is preliminary data.</text>
</comment>
<reference evidence="8 9" key="1">
    <citation type="journal article" date="2019" name="Microb. Pathog.">
        <title>Comparison of VITEK 2, MALDI-TOF MS, 16S rRNA gene sequencing, and whole-genome sequencing for identification of Roseomonas mucosa.</title>
        <authorList>
            <person name="Rudolph W.W."/>
            <person name="Gunzer F."/>
            <person name="Trauth M."/>
            <person name="Bunk B."/>
            <person name="Bigge R."/>
            <person name="Schrottner P."/>
        </authorList>
    </citation>
    <scope>NUCLEOTIDE SEQUENCE [LARGE SCALE GENOMIC DNA]</scope>
    <source>
        <strain evidence="8 9">DSM 103800</strain>
    </source>
</reference>
<dbReference type="InterPro" id="IPR033907">
    <property type="entry name" value="Endolysin_autolysin"/>
</dbReference>
<evidence type="ECO:0000256" key="4">
    <source>
        <dbReference type="ARBA" id="ARBA00022801"/>
    </source>
</evidence>
<evidence type="ECO:0000256" key="6">
    <source>
        <dbReference type="ARBA" id="ARBA00023295"/>
    </source>
</evidence>
<dbReference type="CDD" id="cd00737">
    <property type="entry name" value="lyz_endolysin_autolysin"/>
    <property type="match status" value="1"/>
</dbReference>
<evidence type="ECO:0000256" key="1">
    <source>
        <dbReference type="ARBA" id="ARBA00000632"/>
    </source>
</evidence>